<reference evidence="6 7" key="1">
    <citation type="submission" date="2013-05" db="EMBL/GenBank/DDBJ databases">
        <title>Drechslerella stenobrocha genome reveals carnivorous origination and mechanical trapping mechanism of predatory fungi.</title>
        <authorList>
            <person name="Liu X."/>
            <person name="Zhang W."/>
            <person name="Liu K."/>
        </authorList>
    </citation>
    <scope>NUCLEOTIDE SEQUENCE [LARGE SCALE GENOMIC DNA]</scope>
    <source>
        <strain evidence="6 7">248</strain>
    </source>
</reference>
<feature type="domain" description="Peptidase S33 tripeptidyl aminopeptidase-like C-terminal" evidence="5">
    <location>
        <begin position="481"/>
        <end position="576"/>
    </location>
</feature>
<dbReference type="Pfam" id="PF08386">
    <property type="entry name" value="Abhydrolase_4"/>
    <property type="match status" value="1"/>
</dbReference>
<evidence type="ECO:0000256" key="3">
    <source>
        <dbReference type="SAM" id="SignalP"/>
    </source>
</evidence>
<keyword evidence="2" id="KW-0378">Hydrolase</keyword>
<evidence type="ECO:0000259" key="4">
    <source>
        <dbReference type="Pfam" id="PF00561"/>
    </source>
</evidence>
<dbReference type="AlphaFoldDB" id="W7I8R9"/>
<dbReference type="InterPro" id="IPR013595">
    <property type="entry name" value="Pept_S33_TAP-like_C"/>
</dbReference>
<protein>
    <recommendedName>
        <fullName evidence="8">Peptidase S33 tripeptidyl aminopeptidase-like C-terminal domain-containing protein</fullName>
    </recommendedName>
</protein>
<sequence length="584" mass="64097">MIGSSAVLLALLASADAFYTVKRQVAREFLFQGIPPSREIRWYPCNETQEVYMECARLDVPLDYKNTSNNLRAIIPIVKFPTNATGEDYKGAVLTNPGGPGYLGTEFVYNPTIAKGIVANVTGTGYDILGFDIRGVGYSIPYGACNVTAEDVFDPLRQNATRDGYRNTKRNAGGYAKHGGGPPGALDTETAYGFYIPQVAESALTQILDYAQNIDTLCQAYVGAENQAGPYMNTAVTATDMLSIAKALARSRGDNSTNPLVHFYGVSYGTVLGQTFATMYPKNVGKFVLDGVVDMDGWQARTETNTNRNADEGLFQFFKRCYEAGPEECAFANGTCNYQDVINRFNRMTLRFNGTQYQGEERIYAELLNTLASGLKSVLLNGLYSAIHTWKNTGIILTALDVATSGPIVLWNATAIAEILAYPLTDRSDRSERPVAPLQHRPYSFYQVACGDALSIYNATISSAEQQLYLGSSVVGGDGRLGDRYVCTRFSTRPKWEWHERIGGATKTPILFVGNTLDPVTPWDDAVKASVKFKGAGVVIVDAIAHAFFDQENNCVQTKVRDYFQNGTMPGNDYKCAEERRPFT</sequence>
<organism evidence="6 7">
    <name type="scientific">Drechslerella stenobrocha 248</name>
    <dbReference type="NCBI Taxonomy" id="1043628"/>
    <lineage>
        <taxon>Eukaryota</taxon>
        <taxon>Fungi</taxon>
        <taxon>Dikarya</taxon>
        <taxon>Ascomycota</taxon>
        <taxon>Pezizomycotina</taxon>
        <taxon>Orbiliomycetes</taxon>
        <taxon>Orbiliales</taxon>
        <taxon>Orbiliaceae</taxon>
        <taxon>Drechslerella</taxon>
    </lineage>
</organism>
<comment type="similarity">
    <text evidence="1">Belongs to the peptidase S33 family.</text>
</comment>
<evidence type="ECO:0000256" key="1">
    <source>
        <dbReference type="ARBA" id="ARBA00010088"/>
    </source>
</evidence>
<dbReference type="GO" id="GO:0016787">
    <property type="term" value="F:hydrolase activity"/>
    <property type="evidence" value="ECO:0007669"/>
    <property type="project" value="UniProtKB-KW"/>
</dbReference>
<keyword evidence="3" id="KW-0732">Signal</keyword>
<feature type="signal peptide" evidence="3">
    <location>
        <begin position="1"/>
        <end position="17"/>
    </location>
</feature>
<dbReference type="InterPro" id="IPR051601">
    <property type="entry name" value="Serine_prot/Carboxylest_S33"/>
</dbReference>
<evidence type="ECO:0000259" key="5">
    <source>
        <dbReference type="Pfam" id="PF08386"/>
    </source>
</evidence>
<dbReference type="PANTHER" id="PTHR43248">
    <property type="entry name" value="2-SUCCINYL-6-HYDROXY-2,4-CYCLOHEXADIENE-1-CARBOXYLATE SYNTHASE"/>
    <property type="match status" value="1"/>
</dbReference>
<evidence type="ECO:0000313" key="6">
    <source>
        <dbReference type="EMBL" id="EWC45435.1"/>
    </source>
</evidence>
<accession>W7I8R9</accession>
<gene>
    <name evidence="6" type="ORF">DRE_00834</name>
</gene>
<dbReference type="Proteomes" id="UP000024837">
    <property type="component" value="Unassembled WGS sequence"/>
</dbReference>
<feature type="chain" id="PRO_5004895898" description="Peptidase S33 tripeptidyl aminopeptidase-like C-terminal domain-containing protein" evidence="3">
    <location>
        <begin position="18"/>
        <end position="584"/>
    </location>
</feature>
<dbReference type="Pfam" id="PF00561">
    <property type="entry name" value="Abhydrolase_1"/>
    <property type="match status" value="1"/>
</dbReference>
<dbReference type="PANTHER" id="PTHR43248:SF25">
    <property type="entry name" value="AB HYDROLASE-1 DOMAIN-CONTAINING PROTEIN-RELATED"/>
    <property type="match status" value="1"/>
</dbReference>
<evidence type="ECO:0008006" key="8">
    <source>
        <dbReference type="Google" id="ProtNLM"/>
    </source>
</evidence>
<dbReference type="EMBL" id="KI966427">
    <property type="protein sequence ID" value="EWC45435.1"/>
    <property type="molecule type" value="Genomic_DNA"/>
</dbReference>
<keyword evidence="7" id="KW-1185">Reference proteome</keyword>
<dbReference type="Gene3D" id="3.40.50.1820">
    <property type="entry name" value="alpha/beta hydrolase"/>
    <property type="match status" value="1"/>
</dbReference>
<dbReference type="OrthoDB" id="425534at2759"/>
<evidence type="ECO:0000313" key="7">
    <source>
        <dbReference type="Proteomes" id="UP000024837"/>
    </source>
</evidence>
<dbReference type="InterPro" id="IPR000073">
    <property type="entry name" value="AB_hydrolase_1"/>
</dbReference>
<dbReference type="InterPro" id="IPR029058">
    <property type="entry name" value="AB_hydrolase_fold"/>
</dbReference>
<proteinExistence type="inferred from homology"/>
<dbReference type="HOGENOM" id="CLU_013364_5_2_1"/>
<name>W7I8R9_9PEZI</name>
<evidence type="ECO:0000256" key="2">
    <source>
        <dbReference type="ARBA" id="ARBA00022801"/>
    </source>
</evidence>
<feature type="domain" description="AB hydrolase-1" evidence="4">
    <location>
        <begin position="92"/>
        <end position="296"/>
    </location>
</feature>
<dbReference type="SUPFAM" id="SSF53474">
    <property type="entry name" value="alpha/beta-Hydrolases"/>
    <property type="match status" value="1"/>
</dbReference>